<keyword evidence="5" id="KW-0862">Zinc</keyword>
<dbReference type="PANTHER" id="PTHR43530">
    <property type="entry name" value="QUEUINE TRNA-RIBOSYLTRANSFERASE CATALYTIC SUBUNIT 1"/>
    <property type="match status" value="1"/>
</dbReference>
<dbReference type="NCBIfam" id="TIGR00449">
    <property type="entry name" value="tgt_general"/>
    <property type="match status" value="1"/>
</dbReference>
<keyword evidence="1" id="KW-0328">Glycosyltransferase</keyword>
<dbReference type="Proteomes" id="UP001159405">
    <property type="component" value="Unassembled WGS sequence"/>
</dbReference>
<dbReference type="InterPro" id="IPR004803">
    <property type="entry name" value="TGT"/>
</dbReference>
<keyword evidence="9" id="KW-1185">Reference proteome</keyword>
<dbReference type="PANTHER" id="PTHR43530:SF1">
    <property type="entry name" value="QUEUINE TRNA-RIBOSYLTRANSFERASE CATALYTIC SUBUNIT 1"/>
    <property type="match status" value="1"/>
</dbReference>
<evidence type="ECO:0000259" key="7">
    <source>
        <dbReference type="Pfam" id="PF01702"/>
    </source>
</evidence>
<evidence type="ECO:0000256" key="6">
    <source>
        <dbReference type="ARBA" id="ARBA00024223"/>
    </source>
</evidence>
<dbReference type="NCBIfam" id="TIGR00430">
    <property type="entry name" value="Q_tRNA_tgt"/>
    <property type="match status" value="1"/>
</dbReference>
<protein>
    <recommendedName>
        <fullName evidence="6">tRNA-guanosine(34) queuine transglycosylase</fullName>
        <ecNumber evidence="6">2.4.2.64</ecNumber>
    </recommendedName>
</protein>
<evidence type="ECO:0000313" key="8">
    <source>
        <dbReference type="EMBL" id="CAH3110096.1"/>
    </source>
</evidence>
<dbReference type="HAMAP" id="MF_00168">
    <property type="entry name" value="Q_tRNA_Tgt"/>
    <property type="match status" value="1"/>
</dbReference>
<sequence>MADNVDVQSALSYNTLAECSTSKARTAILTLPHYEVETPVFMPVGTQGTMKGLTTKQLTDLDCQIILGNTYHLGMRPGTKILEKAGGLHGFMNWKRALLTDSGGFQMVSLLKLAEITEEGVKFQSPHDGREMLLTPEKSTEIQNSIGADIIMQLDDVVSSTTTGPRVEEAMKRSIRWLDRCVAAHARPTEQNLFAIIQGGLDPELRRTCVEEMVKRNTPGIAIGGLSGGEEKSLFWKTVSLCTDLLPKSKPRYLMGVGYAVDLVVCCALGVDMFDCVYPTRTARFGTALVPWGQLHLKHKQYVTDLKPIDRDCGCSTCKHHSRAYINSLLGREEVACHLITIHNIYYQASILYIRESIKKDNFPEFVRGFMNKMFPDKSYPNWAQSALASVNIFLDTQQ</sequence>
<keyword evidence="2" id="KW-0808">Transferase</keyword>
<organism evidence="8 9">
    <name type="scientific">Porites lobata</name>
    <dbReference type="NCBI Taxonomy" id="104759"/>
    <lineage>
        <taxon>Eukaryota</taxon>
        <taxon>Metazoa</taxon>
        <taxon>Cnidaria</taxon>
        <taxon>Anthozoa</taxon>
        <taxon>Hexacorallia</taxon>
        <taxon>Scleractinia</taxon>
        <taxon>Fungiina</taxon>
        <taxon>Poritidae</taxon>
        <taxon>Porites</taxon>
    </lineage>
</organism>
<dbReference type="InterPro" id="IPR036511">
    <property type="entry name" value="TGT-like_sf"/>
</dbReference>
<evidence type="ECO:0000256" key="3">
    <source>
        <dbReference type="ARBA" id="ARBA00022694"/>
    </source>
</evidence>
<feature type="domain" description="tRNA-guanine(15) transglycosylase-like" evidence="7">
    <location>
        <begin position="22"/>
        <end position="374"/>
    </location>
</feature>
<evidence type="ECO:0000256" key="1">
    <source>
        <dbReference type="ARBA" id="ARBA00022676"/>
    </source>
</evidence>
<dbReference type="InterPro" id="IPR002616">
    <property type="entry name" value="tRNA_ribo_trans-like"/>
</dbReference>
<evidence type="ECO:0000256" key="4">
    <source>
        <dbReference type="ARBA" id="ARBA00022723"/>
    </source>
</evidence>
<dbReference type="SUPFAM" id="SSF51713">
    <property type="entry name" value="tRNA-guanine transglycosylase"/>
    <property type="match status" value="1"/>
</dbReference>
<dbReference type="EC" id="2.4.2.64" evidence="6"/>
<accession>A0ABN8NMQ6</accession>
<proteinExistence type="inferred from homology"/>
<comment type="caution">
    <text evidence="8">The sequence shown here is derived from an EMBL/GenBank/DDBJ whole genome shotgun (WGS) entry which is preliminary data.</text>
</comment>
<evidence type="ECO:0000313" key="9">
    <source>
        <dbReference type="Proteomes" id="UP001159405"/>
    </source>
</evidence>
<evidence type="ECO:0000256" key="5">
    <source>
        <dbReference type="ARBA" id="ARBA00022833"/>
    </source>
</evidence>
<dbReference type="Pfam" id="PF01702">
    <property type="entry name" value="TGT"/>
    <property type="match status" value="1"/>
</dbReference>
<dbReference type="EMBL" id="CALNXK010000022">
    <property type="protein sequence ID" value="CAH3110096.1"/>
    <property type="molecule type" value="Genomic_DNA"/>
</dbReference>
<dbReference type="Gene3D" id="3.20.20.105">
    <property type="entry name" value="Queuine tRNA-ribosyltransferase-like"/>
    <property type="match status" value="1"/>
</dbReference>
<reference evidence="8 9" key="1">
    <citation type="submission" date="2022-05" db="EMBL/GenBank/DDBJ databases">
        <authorList>
            <consortium name="Genoscope - CEA"/>
            <person name="William W."/>
        </authorList>
    </citation>
    <scope>NUCLEOTIDE SEQUENCE [LARGE SCALE GENOMIC DNA]</scope>
</reference>
<evidence type="ECO:0000256" key="2">
    <source>
        <dbReference type="ARBA" id="ARBA00022679"/>
    </source>
</evidence>
<name>A0ABN8NMQ6_9CNID</name>
<keyword evidence="4" id="KW-0479">Metal-binding</keyword>
<keyword evidence="3" id="KW-0819">tRNA processing</keyword>
<feature type="non-terminal residue" evidence="8">
    <location>
        <position position="399"/>
    </location>
</feature>
<gene>
    <name evidence="8" type="ORF">PLOB_00018671</name>
</gene>